<dbReference type="AlphaFoldDB" id="A0A075AJ23"/>
<dbReference type="GeneID" id="20315509"/>
<feature type="compositionally biased region" description="Basic and acidic residues" evidence="1">
    <location>
        <begin position="1"/>
        <end position="29"/>
    </location>
</feature>
<dbReference type="CTD" id="20315509"/>
<protein>
    <submittedName>
        <fullName evidence="2">Uncharacterized protein</fullName>
    </submittedName>
</protein>
<organism evidence="2 3">
    <name type="scientific">Opisthorchis viverrini</name>
    <name type="common">Southeast Asian liver fluke</name>
    <dbReference type="NCBI Taxonomy" id="6198"/>
    <lineage>
        <taxon>Eukaryota</taxon>
        <taxon>Metazoa</taxon>
        <taxon>Spiralia</taxon>
        <taxon>Lophotrochozoa</taxon>
        <taxon>Platyhelminthes</taxon>
        <taxon>Trematoda</taxon>
        <taxon>Digenea</taxon>
        <taxon>Opisthorchiida</taxon>
        <taxon>Opisthorchiata</taxon>
        <taxon>Opisthorchiidae</taxon>
        <taxon>Opisthorchis</taxon>
    </lineage>
</organism>
<evidence type="ECO:0000313" key="3">
    <source>
        <dbReference type="Proteomes" id="UP000054324"/>
    </source>
</evidence>
<name>A0A075AJ23_OPIVI</name>
<accession>A0A075AJ23</accession>
<dbReference type="Proteomes" id="UP000054324">
    <property type="component" value="Unassembled WGS sequence"/>
</dbReference>
<feature type="region of interest" description="Disordered" evidence="1">
    <location>
        <begin position="1"/>
        <end position="41"/>
    </location>
</feature>
<evidence type="ECO:0000256" key="1">
    <source>
        <dbReference type="SAM" id="MobiDB-lite"/>
    </source>
</evidence>
<dbReference type="RefSeq" id="XP_009163591.1">
    <property type="nucleotide sequence ID" value="XM_009165327.1"/>
</dbReference>
<dbReference type="EMBL" id="KL596632">
    <property type="protein sequence ID" value="KER32634.1"/>
    <property type="molecule type" value="Genomic_DNA"/>
</dbReference>
<sequence length="84" mass="9611">MPETKKASSADRKTETRMRQPPWREEKSVRPHQHHMPVASTLRPRVRQLEYVRAVGEIMDVSHRIAVLSWLAACLKLASLGLSP</sequence>
<proteinExistence type="predicted"/>
<gene>
    <name evidence="2" type="ORF">T265_01321</name>
</gene>
<evidence type="ECO:0000313" key="2">
    <source>
        <dbReference type="EMBL" id="KER32634.1"/>
    </source>
</evidence>
<keyword evidence="3" id="KW-1185">Reference proteome</keyword>
<reference evidence="2 3" key="1">
    <citation type="submission" date="2013-11" db="EMBL/GenBank/DDBJ databases">
        <title>Opisthorchis viverrini - life in the bile duct.</title>
        <authorList>
            <person name="Young N.D."/>
            <person name="Nagarajan N."/>
            <person name="Lin S.J."/>
            <person name="Korhonen P.K."/>
            <person name="Jex A.R."/>
            <person name="Hall R.S."/>
            <person name="Safavi-Hemami H."/>
            <person name="Kaewkong W."/>
            <person name="Bertrand D."/>
            <person name="Gao S."/>
            <person name="Seet Q."/>
            <person name="Wongkham S."/>
            <person name="Teh B.T."/>
            <person name="Wongkham C."/>
            <person name="Intapan P.M."/>
            <person name="Maleewong W."/>
            <person name="Yang X."/>
            <person name="Hu M."/>
            <person name="Wang Z."/>
            <person name="Hofmann A."/>
            <person name="Sternberg P.W."/>
            <person name="Tan P."/>
            <person name="Wang J."/>
            <person name="Gasser R.B."/>
        </authorList>
    </citation>
    <scope>NUCLEOTIDE SEQUENCE [LARGE SCALE GENOMIC DNA]</scope>
</reference>
<dbReference type="KEGG" id="ovi:T265_01321"/>